<comment type="caution">
    <text evidence="6">The sequence shown here is derived from an EMBL/GenBank/DDBJ whole genome shotgun (WGS) entry which is preliminary data.</text>
</comment>
<dbReference type="Pfam" id="PF23098">
    <property type="entry name" value="Beta-prop_NOL10_N"/>
    <property type="match status" value="1"/>
</dbReference>
<gene>
    <name evidence="6" type="ORF">DUNSADRAFT_13468</name>
</gene>
<sequence>MRPAGQELTAVRFDDAGLQVAVGTQNGLVGVYDLRSQRPVVVKDHMYGSKIVDIKFHASPGDAGGNSRRQPPLQQSQVNARMAAKLMAQEAEAAAAAAGDPAAIAALKKKGALPQSGEAAPVPNIMADKRFGAMFEDADFMVDENAEEYRALHPNAGHRAKAKTEEERLLQEHFEQVHGIARMGECKPSKGPAMYAAKDAASLQAFQRRESRADALELPLAERVGRDRNAAGSSNPGARLGGSREIKFVPHMAPDGAKGKGRGGGKKGRGRR</sequence>
<accession>A0ABQ7G9E2</accession>
<reference evidence="6" key="1">
    <citation type="submission" date="2017-08" db="EMBL/GenBank/DDBJ databases">
        <authorList>
            <person name="Polle J.E."/>
            <person name="Barry K."/>
            <person name="Cushman J."/>
            <person name="Schmutz J."/>
            <person name="Tran D."/>
            <person name="Hathwaick L.T."/>
            <person name="Yim W.C."/>
            <person name="Jenkins J."/>
            <person name="Mckie-Krisberg Z.M."/>
            <person name="Prochnik S."/>
            <person name="Lindquist E."/>
            <person name="Dockter R.B."/>
            <person name="Adam C."/>
            <person name="Molina H."/>
            <person name="Bunkerborg J."/>
            <person name="Jin E."/>
            <person name="Buchheim M."/>
            <person name="Magnuson J."/>
        </authorList>
    </citation>
    <scope>NUCLEOTIDE SEQUENCE</scope>
    <source>
        <strain evidence="6">CCAP 19/18</strain>
    </source>
</reference>
<name>A0ABQ7G9E2_DUNSA</name>
<evidence type="ECO:0000259" key="5">
    <source>
        <dbReference type="Pfam" id="PF23098"/>
    </source>
</evidence>
<comment type="subcellular location">
    <subcellularLocation>
        <location evidence="1">Nucleus</location>
        <location evidence="1">Nucleolus</location>
    </subcellularLocation>
</comment>
<evidence type="ECO:0000313" key="6">
    <source>
        <dbReference type="EMBL" id="KAF5831191.1"/>
    </source>
</evidence>
<feature type="region of interest" description="Disordered" evidence="3">
    <location>
        <begin position="222"/>
        <end position="272"/>
    </location>
</feature>
<protein>
    <submittedName>
        <fullName evidence="6">Uncharacterized protein</fullName>
    </submittedName>
</protein>
<dbReference type="InterPro" id="IPR012580">
    <property type="entry name" value="NUC153"/>
</dbReference>
<dbReference type="PANTHER" id="PTHR14927:SF0">
    <property type="entry name" value="NUCLEOLAR PROTEIN 10"/>
    <property type="match status" value="1"/>
</dbReference>
<dbReference type="SUPFAM" id="SSF50978">
    <property type="entry name" value="WD40 repeat-like"/>
    <property type="match status" value="1"/>
</dbReference>
<dbReference type="Pfam" id="PF08159">
    <property type="entry name" value="NUC153"/>
    <property type="match status" value="1"/>
</dbReference>
<evidence type="ECO:0000313" key="7">
    <source>
        <dbReference type="Proteomes" id="UP000815325"/>
    </source>
</evidence>
<evidence type="ECO:0000256" key="1">
    <source>
        <dbReference type="ARBA" id="ARBA00004604"/>
    </source>
</evidence>
<evidence type="ECO:0000256" key="3">
    <source>
        <dbReference type="SAM" id="MobiDB-lite"/>
    </source>
</evidence>
<organism evidence="6 7">
    <name type="scientific">Dunaliella salina</name>
    <name type="common">Green alga</name>
    <name type="synonym">Protococcus salinus</name>
    <dbReference type="NCBI Taxonomy" id="3046"/>
    <lineage>
        <taxon>Eukaryota</taxon>
        <taxon>Viridiplantae</taxon>
        <taxon>Chlorophyta</taxon>
        <taxon>core chlorophytes</taxon>
        <taxon>Chlorophyceae</taxon>
        <taxon>CS clade</taxon>
        <taxon>Chlamydomonadales</taxon>
        <taxon>Dunaliellaceae</taxon>
        <taxon>Dunaliella</taxon>
    </lineage>
</organism>
<dbReference type="PANTHER" id="PTHR14927">
    <property type="entry name" value="NUCLEOLAR PROTEIN 10"/>
    <property type="match status" value="1"/>
</dbReference>
<dbReference type="InterPro" id="IPR036322">
    <property type="entry name" value="WD40_repeat_dom_sf"/>
</dbReference>
<feature type="compositionally biased region" description="Basic residues" evidence="3">
    <location>
        <begin position="259"/>
        <end position="272"/>
    </location>
</feature>
<keyword evidence="2" id="KW-0539">Nucleus</keyword>
<dbReference type="InterPro" id="IPR056551">
    <property type="entry name" value="Beta-prop_NOL10_N"/>
</dbReference>
<dbReference type="Proteomes" id="UP000815325">
    <property type="component" value="Unassembled WGS sequence"/>
</dbReference>
<feature type="domain" description="Nucleolar protein 10-like N-terminal" evidence="5">
    <location>
        <begin position="14"/>
        <end position="60"/>
    </location>
</feature>
<dbReference type="InterPro" id="IPR040382">
    <property type="entry name" value="NOL10/Enp2"/>
</dbReference>
<feature type="domain" description="NUC153" evidence="4">
    <location>
        <begin position="128"/>
        <end position="155"/>
    </location>
</feature>
<proteinExistence type="predicted"/>
<dbReference type="EMBL" id="MU069968">
    <property type="protein sequence ID" value="KAF5831191.1"/>
    <property type="molecule type" value="Genomic_DNA"/>
</dbReference>
<evidence type="ECO:0000259" key="4">
    <source>
        <dbReference type="Pfam" id="PF08159"/>
    </source>
</evidence>
<evidence type="ECO:0000256" key="2">
    <source>
        <dbReference type="ARBA" id="ARBA00023242"/>
    </source>
</evidence>
<keyword evidence="7" id="KW-1185">Reference proteome</keyword>